<evidence type="ECO:0000313" key="2">
    <source>
        <dbReference type="EMBL" id="KAJ8024054.1"/>
    </source>
</evidence>
<dbReference type="AlphaFoldDB" id="A0A9Q0YKE7"/>
<accession>A0A9Q0YKE7</accession>
<evidence type="ECO:0000313" key="3">
    <source>
        <dbReference type="Proteomes" id="UP001152320"/>
    </source>
</evidence>
<gene>
    <name evidence="2" type="ORF">HOLleu_36671</name>
</gene>
<protein>
    <submittedName>
        <fullName evidence="2">Interferon-induced very large GTPase 1</fullName>
    </submittedName>
</protein>
<dbReference type="InterPro" id="IPR030383">
    <property type="entry name" value="G_VLIG_dom"/>
</dbReference>
<dbReference type="PANTHER" id="PTHR14819:SF25">
    <property type="entry name" value="CHROMOSOME UNDETERMINED SCAFFOLD_52, WHOLE GENOME SHOTGUN SEQUENCE"/>
    <property type="match status" value="1"/>
</dbReference>
<evidence type="ECO:0000259" key="1">
    <source>
        <dbReference type="PROSITE" id="PS51717"/>
    </source>
</evidence>
<sequence length="598" mass="69691">MVTLAMCVADLMIVNIEGENIGSDMTNFLQIAAYALIRMKEVDLQSQCRIIQRVSDITESAKNKTNMLKIISTLDKAVENVAEAEGFVDRYESFSDIFKLNVNDHTQYVCNLWSGNMNPPNHLYGKVVIKFKEEIFDTISSGKLKIHFTLKTFGDRLIAVHEALKEENFVLKFEDVSRANTYNDFRLHCNNWLCDIRVKVKASWLTWQRRMGTAESNEREQLCENFKDELAEEMNKYRKTINEQFKSYIQNNENAKLFYNEYFSSWIEASLSKIECDIQIKISNEVKALQWASRDIPSFVLKEARKIRLKATEKATSLRENGSEQIDPLQLQQYFDEYWEDTVTSILETFQSKRVSKENIMEECTSILIKLCNGNAIESDVVRLLEKEGNILTHRHDFNSENYIAKKTEKLLASTPFSNLLRKREQMREDITAVVERVKTSTITPFNTDCYGKSFDRYLVYTTLQTALSELTFGEDVHNLKVPSSLIAKVLLHLCGIISEITVKNDQKYHINNSCQDLFDKHKQDINLDFKAFYGHSCQDARAYEYVRNLVLQQFCVFTLDQLRSKIILYFCDIIQTKQDMHYMVLDYLLRESRPALF</sequence>
<dbReference type="EMBL" id="JAIZAY010000019">
    <property type="protein sequence ID" value="KAJ8024054.1"/>
    <property type="molecule type" value="Genomic_DNA"/>
</dbReference>
<dbReference type="OrthoDB" id="1597724at2759"/>
<name>A0A9Q0YKE7_HOLLE</name>
<comment type="caution">
    <text evidence="2">The sequence shown here is derived from an EMBL/GenBank/DDBJ whole genome shotgun (WGS) entry which is preliminary data.</text>
</comment>
<dbReference type="Proteomes" id="UP001152320">
    <property type="component" value="Chromosome 19"/>
</dbReference>
<dbReference type="Pfam" id="PF25683">
    <property type="entry name" value="URGCP_GTPase"/>
    <property type="match status" value="1"/>
</dbReference>
<dbReference type="GO" id="GO:0005525">
    <property type="term" value="F:GTP binding"/>
    <property type="evidence" value="ECO:0007669"/>
    <property type="project" value="InterPro"/>
</dbReference>
<reference evidence="2" key="1">
    <citation type="submission" date="2021-10" db="EMBL/GenBank/DDBJ databases">
        <title>Tropical sea cucumber genome reveals ecological adaptation and Cuvierian tubules defense mechanism.</title>
        <authorList>
            <person name="Chen T."/>
        </authorList>
    </citation>
    <scope>NUCLEOTIDE SEQUENCE</scope>
    <source>
        <strain evidence="2">Nanhai2018</strain>
        <tissue evidence="2">Muscle</tissue>
    </source>
</reference>
<dbReference type="InterPro" id="IPR052986">
    <property type="entry name" value="VLIG_GTPase"/>
</dbReference>
<organism evidence="2 3">
    <name type="scientific">Holothuria leucospilota</name>
    <name type="common">Black long sea cucumber</name>
    <name type="synonym">Mertensiothuria leucospilota</name>
    <dbReference type="NCBI Taxonomy" id="206669"/>
    <lineage>
        <taxon>Eukaryota</taxon>
        <taxon>Metazoa</taxon>
        <taxon>Echinodermata</taxon>
        <taxon>Eleutherozoa</taxon>
        <taxon>Echinozoa</taxon>
        <taxon>Holothuroidea</taxon>
        <taxon>Aspidochirotacea</taxon>
        <taxon>Aspidochirotida</taxon>
        <taxon>Holothuriidae</taxon>
        <taxon>Holothuria</taxon>
    </lineage>
</organism>
<keyword evidence="3" id="KW-1185">Reference proteome</keyword>
<proteinExistence type="predicted"/>
<dbReference type="PROSITE" id="PS51717">
    <property type="entry name" value="G_VLIG"/>
    <property type="match status" value="1"/>
</dbReference>
<dbReference type="PANTHER" id="PTHR14819">
    <property type="entry name" value="GTP-BINDING"/>
    <property type="match status" value="1"/>
</dbReference>
<feature type="domain" description="VLIG-type G" evidence="1">
    <location>
        <begin position="1"/>
        <end position="161"/>
    </location>
</feature>